<evidence type="ECO:0000313" key="3">
    <source>
        <dbReference type="Proteomes" id="UP000231408"/>
    </source>
</evidence>
<dbReference type="Gene3D" id="1.20.1440.60">
    <property type="entry name" value="23S rRNA-intervening sequence"/>
    <property type="match status" value="1"/>
</dbReference>
<dbReference type="EMBL" id="PCSE01000053">
    <property type="protein sequence ID" value="PIP34657.1"/>
    <property type="molecule type" value="Genomic_DNA"/>
</dbReference>
<name>A0A2G9ZN97_9BACT</name>
<dbReference type="Pfam" id="PF22296">
    <property type="entry name" value="bAvd"/>
    <property type="match status" value="1"/>
</dbReference>
<comment type="caution">
    <text evidence="2">The sequence shown here is derived from an EMBL/GenBank/DDBJ whole genome shotgun (WGS) entry which is preliminary data.</text>
</comment>
<protein>
    <submittedName>
        <fullName evidence="2">Four helix bundle protein</fullName>
    </submittedName>
</protein>
<proteinExistence type="predicted"/>
<reference evidence="2 3" key="1">
    <citation type="submission" date="2017-09" db="EMBL/GenBank/DDBJ databases">
        <title>Depth-based differentiation of microbial function through sediment-hosted aquifers and enrichment of novel symbionts in the deep terrestrial subsurface.</title>
        <authorList>
            <person name="Probst A.J."/>
            <person name="Ladd B."/>
            <person name="Jarett J.K."/>
            <person name="Geller-Mcgrath D.E."/>
            <person name="Sieber C.M."/>
            <person name="Emerson J.B."/>
            <person name="Anantharaman K."/>
            <person name="Thomas B.C."/>
            <person name="Malmstrom R."/>
            <person name="Stieglmeier M."/>
            <person name="Klingl A."/>
            <person name="Woyke T."/>
            <person name="Ryan C.M."/>
            <person name="Banfield J.F."/>
        </authorList>
    </citation>
    <scope>NUCLEOTIDE SEQUENCE [LARGE SCALE GENOMIC DNA]</scope>
    <source>
        <strain evidence="2">CG23_combo_of_CG06-09_8_20_14_all_41_10</strain>
    </source>
</reference>
<feature type="domain" description="bAvd-like" evidence="1">
    <location>
        <begin position="14"/>
        <end position="111"/>
    </location>
</feature>
<dbReference type="Proteomes" id="UP000231408">
    <property type="component" value="Unassembled WGS sequence"/>
</dbReference>
<organism evidence="2 3">
    <name type="scientific">Candidatus Falkowbacteria bacterium CG23_combo_of_CG06-09_8_20_14_all_41_10</name>
    <dbReference type="NCBI Taxonomy" id="1974571"/>
    <lineage>
        <taxon>Bacteria</taxon>
        <taxon>Candidatus Falkowiibacteriota</taxon>
    </lineage>
</organism>
<dbReference type="AlphaFoldDB" id="A0A2G9ZN97"/>
<dbReference type="InterPro" id="IPR036583">
    <property type="entry name" value="23S_rRNA_IVS_sf"/>
</dbReference>
<dbReference type="InterPro" id="IPR055360">
    <property type="entry name" value="bAvd"/>
</dbReference>
<gene>
    <name evidence="2" type="ORF">COX21_01775</name>
</gene>
<evidence type="ECO:0000259" key="1">
    <source>
        <dbReference type="Pfam" id="PF22296"/>
    </source>
</evidence>
<dbReference type="SUPFAM" id="SSF158446">
    <property type="entry name" value="IVS-encoded protein-like"/>
    <property type="match status" value="1"/>
</dbReference>
<accession>A0A2G9ZN97</accession>
<dbReference type="CDD" id="cd16376">
    <property type="entry name" value="Avd_like"/>
    <property type="match status" value="1"/>
</dbReference>
<evidence type="ECO:0000313" key="2">
    <source>
        <dbReference type="EMBL" id="PIP34657.1"/>
    </source>
</evidence>
<sequence length="113" mass="13456">MATYDNLPVYKASYDLLLEIFNFSKNMDREYKYTIGENLKKETTEMITNIYRANCAQNKTELIGRARENIEIVRLFLRLIKDLKQITLLKFVRINEIIESISKQLNFWQKAVV</sequence>